<protein>
    <submittedName>
        <fullName evidence="2">Uncharacterized protein</fullName>
    </submittedName>
</protein>
<proteinExistence type="predicted"/>
<dbReference type="Proteomes" id="UP001201980">
    <property type="component" value="Unassembled WGS sequence"/>
</dbReference>
<dbReference type="EMBL" id="JAKWBI020000172">
    <property type="protein sequence ID" value="KAJ2900492.1"/>
    <property type="molecule type" value="Genomic_DNA"/>
</dbReference>
<dbReference type="AlphaFoldDB" id="A0AAD5WRA4"/>
<keyword evidence="3" id="KW-1185">Reference proteome</keyword>
<evidence type="ECO:0000313" key="3">
    <source>
        <dbReference type="Proteomes" id="UP001201980"/>
    </source>
</evidence>
<evidence type="ECO:0000313" key="2">
    <source>
        <dbReference type="EMBL" id="KAJ2900492.1"/>
    </source>
</evidence>
<gene>
    <name evidence="2" type="ORF">MKZ38_002446</name>
</gene>
<comment type="caution">
    <text evidence="2">The sequence shown here is derived from an EMBL/GenBank/DDBJ whole genome shotgun (WGS) entry which is preliminary data.</text>
</comment>
<feature type="region of interest" description="Disordered" evidence="1">
    <location>
        <begin position="78"/>
        <end position="105"/>
    </location>
</feature>
<accession>A0AAD5WRA4</accession>
<evidence type="ECO:0000256" key="1">
    <source>
        <dbReference type="SAM" id="MobiDB-lite"/>
    </source>
</evidence>
<name>A0AAD5WRA4_9PEZI</name>
<reference evidence="2" key="1">
    <citation type="submission" date="2022-07" db="EMBL/GenBank/DDBJ databases">
        <title>Draft genome sequence of Zalerion maritima ATCC 34329, a (micro)plastics degrading marine fungus.</title>
        <authorList>
            <person name="Paco A."/>
            <person name="Goncalves M.F.M."/>
            <person name="Rocha-Santos T.A.P."/>
            <person name="Alves A."/>
        </authorList>
    </citation>
    <scope>NUCLEOTIDE SEQUENCE</scope>
    <source>
        <strain evidence="2">ATCC 34329</strain>
    </source>
</reference>
<organism evidence="2 3">
    <name type="scientific">Zalerion maritima</name>
    <dbReference type="NCBI Taxonomy" id="339359"/>
    <lineage>
        <taxon>Eukaryota</taxon>
        <taxon>Fungi</taxon>
        <taxon>Dikarya</taxon>
        <taxon>Ascomycota</taxon>
        <taxon>Pezizomycotina</taxon>
        <taxon>Sordariomycetes</taxon>
        <taxon>Lulworthiomycetidae</taxon>
        <taxon>Lulworthiales</taxon>
        <taxon>Lulworthiaceae</taxon>
        <taxon>Zalerion</taxon>
    </lineage>
</organism>
<sequence>MFSSQEIPEYVLLGFYTDKVEDSKGIDQDNRTDNFEHDLDVLGGYCLVSLLTEKGNCDTPAYNPALHSSLAIMMRGTRRAQTPTNRRRGDGENAGTETKFHEDSETNKNLTAAHFALYELGTVCTIELQFRVVKASLVT</sequence>